<feature type="transmembrane region" description="Helical" evidence="2">
    <location>
        <begin position="261"/>
        <end position="280"/>
    </location>
</feature>
<keyword evidence="2" id="KW-0812">Transmembrane</keyword>
<proteinExistence type="predicted"/>
<evidence type="ECO:0000256" key="1">
    <source>
        <dbReference type="SAM" id="MobiDB-lite"/>
    </source>
</evidence>
<evidence type="ECO:0000313" key="4">
    <source>
        <dbReference type="Proteomes" id="UP000076632"/>
    </source>
</evidence>
<feature type="compositionally biased region" description="Low complexity" evidence="1">
    <location>
        <begin position="44"/>
        <end position="55"/>
    </location>
</feature>
<feature type="compositionally biased region" description="Low complexity" evidence="1">
    <location>
        <begin position="174"/>
        <end position="195"/>
    </location>
</feature>
<protein>
    <submittedName>
        <fullName evidence="3">Uncharacterized protein</fullName>
    </submittedName>
</protein>
<organism evidence="3 4">
    <name type="scientific">Xylona heveae (strain CBS 132557 / TC161)</name>
    <dbReference type="NCBI Taxonomy" id="1328760"/>
    <lineage>
        <taxon>Eukaryota</taxon>
        <taxon>Fungi</taxon>
        <taxon>Dikarya</taxon>
        <taxon>Ascomycota</taxon>
        <taxon>Pezizomycotina</taxon>
        <taxon>Xylonomycetes</taxon>
        <taxon>Xylonales</taxon>
        <taxon>Xylonaceae</taxon>
        <taxon>Xylona</taxon>
    </lineage>
</organism>
<dbReference type="AlphaFoldDB" id="A0A165GZ42"/>
<name>A0A165GZ42_XYLHT</name>
<dbReference type="GeneID" id="28897717"/>
<keyword evidence="2" id="KW-1133">Transmembrane helix</keyword>
<dbReference type="Proteomes" id="UP000076632">
    <property type="component" value="Unassembled WGS sequence"/>
</dbReference>
<accession>A0A165GZ42</accession>
<reference evidence="3 4" key="1">
    <citation type="journal article" date="2016" name="Fungal Biol.">
        <title>The genome of Xylona heveae provides a window into fungal endophytism.</title>
        <authorList>
            <person name="Gazis R."/>
            <person name="Kuo A."/>
            <person name="Riley R."/>
            <person name="LaButti K."/>
            <person name="Lipzen A."/>
            <person name="Lin J."/>
            <person name="Amirebrahimi M."/>
            <person name="Hesse C.N."/>
            <person name="Spatafora J.W."/>
            <person name="Henrissat B."/>
            <person name="Hainaut M."/>
            <person name="Grigoriev I.V."/>
            <person name="Hibbett D.S."/>
        </authorList>
    </citation>
    <scope>NUCLEOTIDE SEQUENCE [LARGE SCALE GENOMIC DNA]</scope>
    <source>
        <strain evidence="3 4">TC161</strain>
    </source>
</reference>
<keyword evidence="4" id="KW-1185">Reference proteome</keyword>
<dbReference type="RefSeq" id="XP_018188337.1">
    <property type="nucleotide sequence ID" value="XM_018332580.1"/>
</dbReference>
<evidence type="ECO:0000256" key="2">
    <source>
        <dbReference type="SAM" id="Phobius"/>
    </source>
</evidence>
<feature type="region of interest" description="Disordered" evidence="1">
    <location>
        <begin position="1"/>
        <end position="55"/>
    </location>
</feature>
<feature type="compositionally biased region" description="Polar residues" evidence="1">
    <location>
        <begin position="1"/>
        <end position="29"/>
    </location>
</feature>
<feature type="compositionally biased region" description="Polar residues" evidence="1">
    <location>
        <begin position="196"/>
        <end position="206"/>
    </location>
</feature>
<gene>
    <name evidence="3" type="ORF">L228DRAFT_247167</name>
</gene>
<sequence length="281" mass="29082">MVNLMLASQSPHTNDATFKSPSENGSGTSMEEYPSLYTLMPKHSPTSTETSTSTRTITITVEKASSAQESRFSQSPSETFLLSSATSKISPSAKSFSDSEISSSSSTFFSEDSSATFIQFPTEVDSNLSPTTSRPISTLPSDTLLSLGSDTNSTISINHLLLATVASPPPSPSSSPSSSSPPLSTSSMNTDTTTSYWPTLTSRSSSAPGYGMCFDPRLNMNVPCSATGTLPAAPALATTSTTTSAAAAAAGVTNSLIHRFPAAWCICVTVVVALVSLVGLL</sequence>
<evidence type="ECO:0000313" key="3">
    <source>
        <dbReference type="EMBL" id="KZF22782.1"/>
    </source>
</evidence>
<dbReference type="EMBL" id="KV407458">
    <property type="protein sequence ID" value="KZF22782.1"/>
    <property type="molecule type" value="Genomic_DNA"/>
</dbReference>
<keyword evidence="2" id="KW-0472">Membrane</keyword>
<dbReference type="InParanoid" id="A0A165GZ42"/>
<feature type="region of interest" description="Disordered" evidence="1">
    <location>
        <begin position="166"/>
        <end position="206"/>
    </location>
</feature>